<dbReference type="InterPro" id="IPR006359">
    <property type="entry name" value="Tscrpt_elong_fac_GreA"/>
</dbReference>
<gene>
    <name evidence="8 12" type="primary">greA</name>
    <name evidence="12" type="ORF">EVG15_01330</name>
</gene>
<dbReference type="PANTHER" id="PTHR30437:SF4">
    <property type="entry name" value="TRANSCRIPTION ELONGATION FACTOR GREA"/>
    <property type="match status" value="1"/>
</dbReference>
<proteinExistence type="inferred from homology"/>
<dbReference type="SUPFAM" id="SSF54534">
    <property type="entry name" value="FKBP-like"/>
    <property type="match status" value="1"/>
</dbReference>
<dbReference type="Proteomes" id="UP000319296">
    <property type="component" value="Unassembled WGS sequence"/>
</dbReference>
<dbReference type="FunFam" id="1.10.287.180:FF:000001">
    <property type="entry name" value="Transcription elongation factor GreA"/>
    <property type="match status" value="1"/>
</dbReference>
<dbReference type="PROSITE" id="PS00829">
    <property type="entry name" value="GREAB_1"/>
    <property type="match status" value="1"/>
</dbReference>
<evidence type="ECO:0000313" key="12">
    <source>
        <dbReference type="EMBL" id="RZD19598.1"/>
    </source>
</evidence>
<evidence type="ECO:0000256" key="7">
    <source>
        <dbReference type="ARBA" id="ARBA00030776"/>
    </source>
</evidence>
<evidence type="ECO:0000256" key="3">
    <source>
        <dbReference type="ARBA" id="ARBA00023015"/>
    </source>
</evidence>
<organism evidence="12 13">
    <name type="scientific">Candidatus Acididesulfobacter diazotrophicus</name>
    <dbReference type="NCBI Taxonomy" id="2597226"/>
    <lineage>
        <taxon>Bacteria</taxon>
        <taxon>Deltaproteobacteria</taxon>
        <taxon>Candidatus Acidulodesulfobacterales</taxon>
        <taxon>Candidatus Acididesulfobacter</taxon>
    </lineage>
</organism>
<keyword evidence="5 8" id="KW-0804">Transcription</keyword>
<dbReference type="GO" id="GO:0032784">
    <property type="term" value="P:regulation of DNA-templated transcription elongation"/>
    <property type="evidence" value="ECO:0007669"/>
    <property type="project" value="UniProtKB-UniRule"/>
</dbReference>
<dbReference type="InterPro" id="IPR023459">
    <property type="entry name" value="Tscrpt_elong_fac_GreA/B_fam"/>
</dbReference>
<evidence type="ECO:0000313" key="13">
    <source>
        <dbReference type="Proteomes" id="UP000319296"/>
    </source>
</evidence>
<dbReference type="NCBIfam" id="NF001261">
    <property type="entry name" value="PRK00226.1-2"/>
    <property type="match status" value="1"/>
</dbReference>
<evidence type="ECO:0000256" key="5">
    <source>
        <dbReference type="ARBA" id="ARBA00023163"/>
    </source>
</evidence>
<dbReference type="PANTHER" id="PTHR30437">
    <property type="entry name" value="TRANSCRIPTION ELONGATION FACTOR GREA"/>
    <property type="match status" value="1"/>
</dbReference>
<dbReference type="InterPro" id="IPR018151">
    <property type="entry name" value="TF_GreA/GreB_CS"/>
</dbReference>
<accession>A0A519BQR2</accession>
<evidence type="ECO:0000256" key="4">
    <source>
        <dbReference type="ARBA" id="ARBA00023125"/>
    </source>
</evidence>
<dbReference type="Pfam" id="PF03449">
    <property type="entry name" value="GreA_GreB_N"/>
    <property type="match status" value="1"/>
</dbReference>
<comment type="function">
    <text evidence="6 8 9">Necessary for efficient RNA polymerase transcription elongation past template-encoded arresting sites. The arresting sites in DNA have the property of trapping a certain fraction of elongating RNA polymerases that pass through, resulting in locked ternary complexes. Cleavage of the nascent transcript by cleavage factors such as GreA or GreB allows the resumption of elongation from the new 3'terminus. GreA releases sequences of 2 to 3 nucleotides.</text>
</comment>
<dbReference type="InterPro" id="IPR036805">
    <property type="entry name" value="Tscrpt_elong_fac_GreA/B_N_sf"/>
</dbReference>
<feature type="domain" description="Transcription elongation factor GreA/GreB N-terminal" evidence="11">
    <location>
        <begin position="7"/>
        <end position="76"/>
    </location>
</feature>
<sequence>MSNDSCPVTKEGYDKMVKELKRLKSVERPANILAIEEARAHGDLSENAEYSAAKEKQSFLEGKIIELEDKIARAQIIDISKICESKIVFGAKVKLLDLDTETEVAYQIVGDTESDISQGKISISSPIAKALIGKCAGDEVIINVPKGQREFEVLDIAYS</sequence>
<dbReference type="FunFam" id="3.10.50.30:FF:000001">
    <property type="entry name" value="Transcription elongation factor GreA"/>
    <property type="match status" value="1"/>
</dbReference>
<dbReference type="GO" id="GO:0006354">
    <property type="term" value="P:DNA-templated transcription elongation"/>
    <property type="evidence" value="ECO:0007669"/>
    <property type="project" value="TreeGrafter"/>
</dbReference>
<dbReference type="HAMAP" id="MF_00105">
    <property type="entry name" value="GreA_GreB"/>
    <property type="match status" value="1"/>
</dbReference>
<evidence type="ECO:0000259" key="10">
    <source>
        <dbReference type="Pfam" id="PF01272"/>
    </source>
</evidence>
<dbReference type="AlphaFoldDB" id="A0A519BQR2"/>
<dbReference type="InterPro" id="IPR028624">
    <property type="entry name" value="Tscrpt_elong_fac_GreA/B"/>
</dbReference>
<dbReference type="PIRSF" id="PIRSF006092">
    <property type="entry name" value="GreA_GreB"/>
    <property type="match status" value="1"/>
</dbReference>
<evidence type="ECO:0000256" key="2">
    <source>
        <dbReference type="ARBA" id="ARBA00013729"/>
    </source>
</evidence>
<reference evidence="12 13" key="1">
    <citation type="journal article" date="2019" name="ISME J.">
        <title>Insights into ecological role of a new deltaproteobacterial order Candidatus Acidulodesulfobacterales by metagenomics and metatranscriptomics.</title>
        <authorList>
            <person name="Tan S."/>
            <person name="Liu J."/>
            <person name="Fang Y."/>
            <person name="Hedlund B.P."/>
            <person name="Lian Z.H."/>
            <person name="Huang L.Y."/>
            <person name="Li J.T."/>
            <person name="Huang L.N."/>
            <person name="Li W.J."/>
            <person name="Jiang H.C."/>
            <person name="Dong H.L."/>
            <person name="Shu W.S."/>
        </authorList>
    </citation>
    <scope>NUCLEOTIDE SEQUENCE [LARGE SCALE GENOMIC DNA]</scope>
    <source>
        <strain evidence="12">AP1</strain>
    </source>
</reference>
<comment type="similarity">
    <text evidence="1 8 9">Belongs to the GreA/GreB family.</text>
</comment>
<dbReference type="GO" id="GO:0003677">
    <property type="term" value="F:DNA binding"/>
    <property type="evidence" value="ECO:0007669"/>
    <property type="project" value="UniProtKB-UniRule"/>
</dbReference>
<dbReference type="SUPFAM" id="SSF46557">
    <property type="entry name" value="GreA transcript cleavage protein, N-terminal domain"/>
    <property type="match status" value="1"/>
</dbReference>
<protein>
    <recommendedName>
        <fullName evidence="2 8">Transcription elongation factor GreA</fullName>
    </recommendedName>
    <alternativeName>
        <fullName evidence="7 8">Transcript cleavage factor GreA</fullName>
    </alternativeName>
</protein>
<dbReference type="NCBIfam" id="NF001264">
    <property type="entry name" value="PRK00226.1-5"/>
    <property type="match status" value="1"/>
</dbReference>
<dbReference type="InterPro" id="IPR022691">
    <property type="entry name" value="Tscrpt_elong_fac_GreA/B_N"/>
</dbReference>
<dbReference type="InterPro" id="IPR001437">
    <property type="entry name" value="Tscrpt_elong_fac_GreA/B_C"/>
</dbReference>
<keyword evidence="12" id="KW-0251">Elongation factor</keyword>
<dbReference type="EMBL" id="SGBB01000001">
    <property type="protein sequence ID" value="RZD19598.1"/>
    <property type="molecule type" value="Genomic_DNA"/>
</dbReference>
<evidence type="ECO:0000256" key="1">
    <source>
        <dbReference type="ARBA" id="ARBA00008213"/>
    </source>
</evidence>
<dbReference type="Gene3D" id="3.10.50.30">
    <property type="entry name" value="Transcription elongation factor, GreA/GreB, C-terminal domain"/>
    <property type="match status" value="1"/>
</dbReference>
<dbReference type="GO" id="GO:0003746">
    <property type="term" value="F:translation elongation factor activity"/>
    <property type="evidence" value="ECO:0007669"/>
    <property type="project" value="UniProtKB-KW"/>
</dbReference>
<dbReference type="NCBIfam" id="TIGR01462">
    <property type="entry name" value="greA"/>
    <property type="match status" value="1"/>
</dbReference>
<comment type="caution">
    <text evidence="12">The sequence shown here is derived from an EMBL/GenBank/DDBJ whole genome shotgun (WGS) entry which is preliminary data.</text>
</comment>
<evidence type="ECO:0000256" key="8">
    <source>
        <dbReference type="HAMAP-Rule" id="MF_00105"/>
    </source>
</evidence>
<keyword evidence="4 8" id="KW-0238">DNA-binding</keyword>
<dbReference type="InterPro" id="IPR036953">
    <property type="entry name" value="GreA/GreB_C_sf"/>
</dbReference>
<evidence type="ECO:0000259" key="11">
    <source>
        <dbReference type="Pfam" id="PF03449"/>
    </source>
</evidence>
<dbReference type="Gene3D" id="1.10.287.180">
    <property type="entry name" value="Transcription elongation factor, GreA/GreB, N-terminal domain"/>
    <property type="match status" value="1"/>
</dbReference>
<feature type="domain" description="Transcription elongation factor GreA/GreB C-terminal" evidence="10">
    <location>
        <begin position="85"/>
        <end position="158"/>
    </location>
</feature>
<keyword evidence="3 8" id="KW-0805">Transcription regulation</keyword>
<name>A0A519BQR2_9DELT</name>
<dbReference type="PROSITE" id="PS00830">
    <property type="entry name" value="GREAB_2"/>
    <property type="match status" value="1"/>
</dbReference>
<keyword evidence="12" id="KW-0648">Protein biosynthesis</keyword>
<dbReference type="NCBIfam" id="NF001263">
    <property type="entry name" value="PRK00226.1-4"/>
    <property type="match status" value="1"/>
</dbReference>
<dbReference type="Pfam" id="PF01272">
    <property type="entry name" value="GreA_GreB"/>
    <property type="match status" value="1"/>
</dbReference>
<evidence type="ECO:0000256" key="6">
    <source>
        <dbReference type="ARBA" id="ARBA00024916"/>
    </source>
</evidence>
<dbReference type="GO" id="GO:0070063">
    <property type="term" value="F:RNA polymerase binding"/>
    <property type="evidence" value="ECO:0007669"/>
    <property type="project" value="InterPro"/>
</dbReference>
<evidence type="ECO:0000256" key="9">
    <source>
        <dbReference type="RuleBase" id="RU000556"/>
    </source>
</evidence>